<evidence type="ECO:0000256" key="5">
    <source>
        <dbReference type="ARBA" id="ARBA00022801"/>
    </source>
</evidence>
<evidence type="ECO:0000256" key="6">
    <source>
        <dbReference type="ARBA" id="ARBA00022833"/>
    </source>
</evidence>
<keyword evidence="5" id="KW-0378">Hydrolase</keyword>
<comment type="catalytic activity">
    <reaction evidence="8">
        <text>adenosine + phosphate = alpha-D-ribose 1-phosphate + adenine</text>
        <dbReference type="Rhea" id="RHEA:27642"/>
        <dbReference type="ChEBI" id="CHEBI:16335"/>
        <dbReference type="ChEBI" id="CHEBI:16708"/>
        <dbReference type="ChEBI" id="CHEBI:43474"/>
        <dbReference type="ChEBI" id="CHEBI:57720"/>
        <dbReference type="EC" id="2.4.2.1"/>
    </reaction>
    <physiologicalReaction direction="left-to-right" evidence="8">
        <dbReference type="Rhea" id="RHEA:27643"/>
    </physiologicalReaction>
</comment>
<evidence type="ECO:0000256" key="1">
    <source>
        <dbReference type="ARBA" id="ARBA00000553"/>
    </source>
</evidence>
<comment type="caution">
    <text evidence="11">The sequence shown here is derived from an EMBL/GenBank/DDBJ whole genome shotgun (WGS) entry which is preliminary data.</text>
</comment>
<keyword evidence="4" id="KW-0479">Metal-binding</keyword>
<dbReference type="NCBIfam" id="TIGR00726">
    <property type="entry name" value="peptidoglycan editing factor PgeF"/>
    <property type="match status" value="1"/>
</dbReference>
<comment type="catalytic activity">
    <reaction evidence="7">
        <text>adenosine + H2O + H(+) = inosine + NH4(+)</text>
        <dbReference type="Rhea" id="RHEA:24408"/>
        <dbReference type="ChEBI" id="CHEBI:15377"/>
        <dbReference type="ChEBI" id="CHEBI:15378"/>
        <dbReference type="ChEBI" id="CHEBI:16335"/>
        <dbReference type="ChEBI" id="CHEBI:17596"/>
        <dbReference type="ChEBI" id="CHEBI:28938"/>
        <dbReference type="EC" id="3.5.4.4"/>
    </reaction>
    <physiologicalReaction direction="left-to-right" evidence="7">
        <dbReference type="Rhea" id="RHEA:24409"/>
    </physiologicalReaction>
</comment>
<proteinExistence type="inferred from homology"/>
<evidence type="ECO:0000256" key="10">
    <source>
        <dbReference type="RuleBase" id="RU361274"/>
    </source>
</evidence>
<dbReference type="PANTHER" id="PTHR30616">
    <property type="entry name" value="UNCHARACTERIZED PROTEIN YFIH"/>
    <property type="match status" value="1"/>
</dbReference>
<dbReference type="Gene3D" id="3.60.140.10">
    <property type="entry name" value="CNF1/YfiH-like putative cysteine hydrolases"/>
    <property type="match status" value="1"/>
</dbReference>
<accession>A0ABT7SL22</accession>
<sequence length="249" mass="27295">MSRIASWPTDWICPDWPVAANVRACVTTASFGNSQGDFAHFNLGDHVGDELASVQRNRTWLAQTLECTPVWLEQVHGVNVVQAQVGQQLQADASFTREPGIACAIMTADCLPVLFAAQDGSCVAAAHAGWRSLVAGVLENTIAAMQTPPQHITVWLGPAIGPQVYEVGPEVREAFVVQHQQAEQAFIPSKRAGHWMADLYQLARIRLSESGVTEVYGGGFCTLTDKRFYSFRRQPTTGRFASLIWLEQP</sequence>
<organism evidence="11 12">
    <name type="scientific">Thiopseudomonas acetoxidans</name>
    <dbReference type="NCBI Taxonomy" id="3041622"/>
    <lineage>
        <taxon>Bacteria</taxon>
        <taxon>Pseudomonadati</taxon>
        <taxon>Pseudomonadota</taxon>
        <taxon>Gammaproteobacteria</taxon>
        <taxon>Pseudomonadales</taxon>
        <taxon>Pseudomonadaceae</taxon>
        <taxon>Thiopseudomonas</taxon>
    </lineage>
</organism>
<dbReference type="RefSeq" id="WP_289409516.1">
    <property type="nucleotide sequence ID" value="NZ_JAUCDY010000001.1"/>
</dbReference>
<evidence type="ECO:0000256" key="4">
    <source>
        <dbReference type="ARBA" id="ARBA00022723"/>
    </source>
</evidence>
<evidence type="ECO:0000256" key="2">
    <source>
        <dbReference type="ARBA" id="ARBA00007353"/>
    </source>
</evidence>
<evidence type="ECO:0000256" key="3">
    <source>
        <dbReference type="ARBA" id="ARBA00022679"/>
    </source>
</evidence>
<keyword evidence="3" id="KW-0808">Transferase</keyword>
<keyword evidence="6" id="KW-0862">Zinc</keyword>
<dbReference type="Proteomes" id="UP001241056">
    <property type="component" value="Unassembled WGS sequence"/>
</dbReference>
<dbReference type="InterPro" id="IPR003730">
    <property type="entry name" value="Cu_polyphenol_OxRdtase"/>
</dbReference>
<dbReference type="SUPFAM" id="SSF64438">
    <property type="entry name" value="CNF1/YfiH-like putative cysteine hydrolases"/>
    <property type="match status" value="1"/>
</dbReference>
<evidence type="ECO:0000256" key="8">
    <source>
        <dbReference type="ARBA" id="ARBA00048968"/>
    </source>
</evidence>
<evidence type="ECO:0000256" key="9">
    <source>
        <dbReference type="ARBA" id="ARBA00049893"/>
    </source>
</evidence>
<comment type="similarity">
    <text evidence="2 10">Belongs to the purine nucleoside phosphorylase YfiH/LACC1 family.</text>
</comment>
<reference evidence="11 12" key="1">
    <citation type="submission" date="2023-06" db="EMBL/GenBank/DDBJ databases">
        <title>Thiopseudomonas sp. CY1220 draft genome sequence.</title>
        <authorList>
            <person name="Zhao G."/>
            <person name="An M."/>
        </authorList>
    </citation>
    <scope>NUCLEOTIDE SEQUENCE [LARGE SCALE GENOMIC DNA]</scope>
    <source>
        <strain evidence="11 12">CY1220</strain>
    </source>
</reference>
<dbReference type="EMBL" id="JAUCDY010000001">
    <property type="protein sequence ID" value="MDM7856886.1"/>
    <property type="molecule type" value="Genomic_DNA"/>
</dbReference>
<keyword evidence="12" id="KW-1185">Reference proteome</keyword>
<gene>
    <name evidence="11" type="primary">pgeF</name>
    <name evidence="11" type="ORF">QEZ41_01125</name>
</gene>
<dbReference type="InterPro" id="IPR011324">
    <property type="entry name" value="Cytotoxic_necrot_fac-like_cat"/>
</dbReference>
<evidence type="ECO:0000313" key="11">
    <source>
        <dbReference type="EMBL" id="MDM7856886.1"/>
    </source>
</evidence>
<protein>
    <recommendedName>
        <fullName evidence="10">Purine nucleoside phosphorylase</fullName>
    </recommendedName>
</protein>
<comment type="catalytic activity">
    <reaction evidence="1">
        <text>inosine + phosphate = alpha-D-ribose 1-phosphate + hypoxanthine</text>
        <dbReference type="Rhea" id="RHEA:27646"/>
        <dbReference type="ChEBI" id="CHEBI:17368"/>
        <dbReference type="ChEBI" id="CHEBI:17596"/>
        <dbReference type="ChEBI" id="CHEBI:43474"/>
        <dbReference type="ChEBI" id="CHEBI:57720"/>
        <dbReference type="EC" id="2.4.2.1"/>
    </reaction>
    <physiologicalReaction direction="left-to-right" evidence="1">
        <dbReference type="Rhea" id="RHEA:27647"/>
    </physiologicalReaction>
</comment>
<dbReference type="Pfam" id="PF02578">
    <property type="entry name" value="Cu-oxidase_4"/>
    <property type="match status" value="1"/>
</dbReference>
<comment type="catalytic activity">
    <reaction evidence="9">
        <text>S-methyl-5'-thioadenosine + phosphate = 5-(methylsulfanyl)-alpha-D-ribose 1-phosphate + adenine</text>
        <dbReference type="Rhea" id="RHEA:11852"/>
        <dbReference type="ChEBI" id="CHEBI:16708"/>
        <dbReference type="ChEBI" id="CHEBI:17509"/>
        <dbReference type="ChEBI" id="CHEBI:43474"/>
        <dbReference type="ChEBI" id="CHEBI:58533"/>
        <dbReference type="EC" id="2.4.2.28"/>
    </reaction>
    <physiologicalReaction direction="left-to-right" evidence="9">
        <dbReference type="Rhea" id="RHEA:11853"/>
    </physiologicalReaction>
</comment>
<evidence type="ECO:0000256" key="7">
    <source>
        <dbReference type="ARBA" id="ARBA00047989"/>
    </source>
</evidence>
<evidence type="ECO:0000313" key="12">
    <source>
        <dbReference type="Proteomes" id="UP001241056"/>
    </source>
</evidence>
<dbReference type="InterPro" id="IPR038371">
    <property type="entry name" value="Cu_polyphenol_OxRdtase_sf"/>
</dbReference>
<dbReference type="CDD" id="cd16833">
    <property type="entry name" value="YfiH"/>
    <property type="match status" value="1"/>
</dbReference>
<name>A0ABT7SL22_9GAMM</name>
<dbReference type="PANTHER" id="PTHR30616:SF2">
    <property type="entry name" value="PURINE NUCLEOSIDE PHOSPHORYLASE LACC1"/>
    <property type="match status" value="1"/>
</dbReference>